<organism evidence="2 3">
    <name type="scientific">Zizania palustris</name>
    <name type="common">Northern wild rice</name>
    <dbReference type="NCBI Taxonomy" id="103762"/>
    <lineage>
        <taxon>Eukaryota</taxon>
        <taxon>Viridiplantae</taxon>
        <taxon>Streptophyta</taxon>
        <taxon>Embryophyta</taxon>
        <taxon>Tracheophyta</taxon>
        <taxon>Spermatophyta</taxon>
        <taxon>Magnoliopsida</taxon>
        <taxon>Liliopsida</taxon>
        <taxon>Poales</taxon>
        <taxon>Poaceae</taxon>
        <taxon>BOP clade</taxon>
        <taxon>Oryzoideae</taxon>
        <taxon>Oryzeae</taxon>
        <taxon>Zizaniinae</taxon>
        <taxon>Zizania</taxon>
    </lineage>
</organism>
<keyword evidence="3" id="KW-1185">Reference proteome</keyword>
<reference evidence="2" key="1">
    <citation type="journal article" date="2021" name="bioRxiv">
        <title>Whole Genome Assembly and Annotation of Northern Wild Rice, Zizania palustris L., Supports a Whole Genome Duplication in the Zizania Genus.</title>
        <authorList>
            <person name="Haas M."/>
            <person name="Kono T."/>
            <person name="Macchietto M."/>
            <person name="Millas R."/>
            <person name="McGilp L."/>
            <person name="Shao M."/>
            <person name="Duquette J."/>
            <person name="Hirsch C.N."/>
            <person name="Kimball J."/>
        </authorList>
    </citation>
    <scope>NUCLEOTIDE SEQUENCE</scope>
    <source>
        <tissue evidence="2">Fresh leaf tissue</tissue>
    </source>
</reference>
<proteinExistence type="predicted"/>
<dbReference type="Proteomes" id="UP000729402">
    <property type="component" value="Unassembled WGS sequence"/>
</dbReference>
<evidence type="ECO:0000313" key="3">
    <source>
        <dbReference type="Proteomes" id="UP000729402"/>
    </source>
</evidence>
<sequence>MSYKSRKKYVVPKIEQNTGSSTTSSGVCEVCECGKVKVEGHPCNCTPTSKRKRVVLQLDSDDDLPHQVRACCHKGQTVEASRAKGQNIEVSHAKGKTVDGSGGKGKTVEGSGGKGKTVEASRAKGKTPQGSHGKGKTPEESGDKGKTAKESGSKMSVEARTSDTSVILHC</sequence>
<reference evidence="2" key="2">
    <citation type="submission" date="2021-02" db="EMBL/GenBank/DDBJ databases">
        <authorList>
            <person name="Kimball J.A."/>
            <person name="Haas M.W."/>
            <person name="Macchietto M."/>
            <person name="Kono T."/>
            <person name="Duquette J."/>
            <person name="Shao M."/>
        </authorList>
    </citation>
    <scope>NUCLEOTIDE SEQUENCE</scope>
    <source>
        <tissue evidence="2">Fresh leaf tissue</tissue>
    </source>
</reference>
<dbReference type="EMBL" id="JAAALK010000085">
    <property type="protein sequence ID" value="KAG8083542.1"/>
    <property type="molecule type" value="Genomic_DNA"/>
</dbReference>
<dbReference type="AlphaFoldDB" id="A0A8J5TDE1"/>
<feature type="compositionally biased region" description="Basic and acidic residues" evidence="1">
    <location>
        <begin position="136"/>
        <end position="152"/>
    </location>
</feature>
<comment type="caution">
    <text evidence="2">The sequence shown here is derived from an EMBL/GenBank/DDBJ whole genome shotgun (WGS) entry which is preliminary data.</text>
</comment>
<accession>A0A8J5TDE1</accession>
<gene>
    <name evidence="2" type="ORF">GUJ93_ZPchr0015g6896</name>
</gene>
<feature type="region of interest" description="Disordered" evidence="1">
    <location>
        <begin position="76"/>
        <end position="170"/>
    </location>
</feature>
<protein>
    <submittedName>
        <fullName evidence="2">Uncharacterized protein</fullName>
    </submittedName>
</protein>
<evidence type="ECO:0000256" key="1">
    <source>
        <dbReference type="SAM" id="MobiDB-lite"/>
    </source>
</evidence>
<name>A0A8J5TDE1_ZIZPA</name>
<feature type="compositionally biased region" description="Gly residues" evidence="1">
    <location>
        <begin position="100"/>
        <end position="115"/>
    </location>
</feature>
<evidence type="ECO:0000313" key="2">
    <source>
        <dbReference type="EMBL" id="KAG8083542.1"/>
    </source>
</evidence>